<keyword evidence="2" id="KW-1185">Reference proteome</keyword>
<reference evidence="1" key="1">
    <citation type="journal article" date="2023" name="G3 (Bethesda)">
        <title>A reference genome for the long-term kleptoplast-retaining sea slug Elysia crispata morphotype clarki.</title>
        <authorList>
            <person name="Eastman K.E."/>
            <person name="Pendleton A.L."/>
            <person name="Shaikh M.A."/>
            <person name="Suttiyut T."/>
            <person name="Ogas R."/>
            <person name="Tomko P."/>
            <person name="Gavelis G."/>
            <person name="Widhalm J.R."/>
            <person name="Wisecaver J.H."/>
        </authorList>
    </citation>
    <scope>NUCLEOTIDE SEQUENCE</scope>
    <source>
        <strain evidence="1">ECLA1</strain>
    </source>
</reference>
<dbReference type="EMBL" id="JAWDGP010007304">
    <property type="protein sequence ID" value="KAK3726403.1"/>
    <property type="molecule type" value="Genomic_DNA"/>
</dbReference>
<gene>
    <name evidence="1" type="ORF">RRG08_014551</name>
</gene>
<sequence length="83" mass="8840">MLSVSVLFEELAINAAAGPLVLASSSYCVYCSPLVCQGRISRLAAAAWVGRAKLRMSRYDLTASRFCLGRPSQASYVKVGSHG</sequence>
<protein>
    <submittedName>
        <fullName evidence="1">Uncharacterized protein</fullName>
    </submittedName>
</protein>
<dbReference type="Proteomes" id="UP001283361">
    <property type="component" value="Unassembled WGS sequence"/>
</dbReference>
<accession>A0AAE1CPF5</accession>
<evidence type="ECO:0000313" key="1">
    <source>
        <dbReference type="EMBL" id="KAK3726403.1"/>
    </source>
</evidence>
<comment type="caution">
    <text evidence="1">The sequence shown here is derived from an EMBL/GenBank/DDBJ whole genome shotgun (WGS) entry which is preliminary data.</text>
</comment>
<proteinExistence type="predicted"/>
<name>A0AAE1CPF5_9GAST</name>
<organism evidence="1 2">
    <name type="scientific">Elysia crispata</name>
    <name type="common">lettuce slug</name>
    <dbReference type="NCBI Taxonomy" id="231223"/>
    <lineage>
        <taxon>Eukaryota</taxon>
        <taxon>Metazoa</taxon>
        <taxon>Spiralia</taxon>
        <taxon>Lophotrochozoa</taxon>
        <taxon>Mollusca</taxon>
        <taxon>Gastropoda</taxon>
        <taxon>Heterobranchia</taxon>
        <taxon>Euthyneura</taxon>
        <taxon>Panpulmonata</taxon>
        <taxon>Sacoglossa</taxon>
        <taxon>Placobranchoidea</taxon>
        <taxon>Plakobranchidae</taxon>
        <taxon>Elysia</taxon>
    </lineage>
</organism>
<evidence type="ECO:0000313" key="2">
    <source>
        <dbReference type="Proteomes" id="UP001283361"/>
    </source>
</evidence>
<dbReference type="AlphaFoldDB" id="A0AAE1CPF5"/>